<dbReference type="STRING" id="361279.SAMN05421663_102317"/>
<dbReference type="OrthoDB" id="2413751at2"/>
<dbReference type="PANTHER" id="PTHR37824:SF1">
    <property type="entry name" value="IRON-REGULATED SURFACE DETERMINANT PROTEIN C"/>
    <property type="match status" value="1"/>
</dbReference>
<evidence type="ECO:0000259" key="10">
    <source>
        <dbReference type="PROSITE" id="PS50978"/>
    </source>
</evidence>
<keyword evidence="3" id="KW-0964">Secreted</keyword>
<dbReference type="Gene3D" id="2.60.40.1850">
    <property type="match status" value="1"/>
</dbReference>
<dbReference type="CDD" id="cd06920">
    <property type="entry name" value="NEAT"/>
    <property type="match status" value="1"/>
</dbReference>
<gene>
    <name evidence="11" type="ORF">SAMN05421663_102317</name>
</gene>
<keyword evidence="4 9" id="KW-0732">Signal</keyword>
<dbReference type="RefSeq" id="WP_093726143.1">
    <property type="nucleotide sequence ID" value="NZ_FMZB01000002.1"/>
</dbReference>
<feature type="compositionally biased region" description="Low complexity" evidence="7">
    <location>
        <begin position="152"/>
        <end position="172"/>
    </location>
</feature>
<dbReference type="SUPFAM" id="SSF158911">
    <property type="entry name" value="NEAT domain-like"/>
    <property type="match status" value="1"/>
</dbReference>
<feature type="compositionally biased region" description="Polar residues" evidence="7">
    <location>
        <begin position="204"/>
        <end position="217"/>
    </location>
</feature>
<feature type="signal peptide" evidence="9">
    <location>
        <begin position="1"/>
        <end position="27"/>
    </location>
</feature>
<dbReference type="SMART" id="SM00725">
    <property type="entry name" value="NEAT"/>
    <property type="match status" value="1"/>
</dbReference>
<dbReference type="EMBL" id="FMZB01000002">
    <property type="protein sequence ID" value="SDC40223.1"/>
    <property type="molecule type" value="Genomic_DNA"/>
</dbReference>
<evidence type="ECO:0000256" key="6">
    <source>
        <dbReference type="ARBA" id="ARBA00023088"/>
    </source>
</evidence>
<evidence type="ECO:0000256" key="3">
    <source>
        <dbReference type="ARBA" id="ARBA00022525"/>
    </source>
</evidence>
<keyword evidence="5" id="KW-0408">Iron</keyword>
<feature type="region of interest" description="Disordered" evidence="7">
    <location>
        <begin position="152"/>
        <end position="217"/>
    </location>
</feature>
<keyword evidence="2" id="KW-0134">Cell wall</keyword>
<evidence type="ECO:0000313" key="12">
    <source>
        <dbReference type="Proteomes" id="UP000198666"/>
    </source>
</evidence>
<dbReference type="PANTHER" id="PTHR37824">
    <property type="entry name" value="IRON-REGULATED SURFACE DETERMINANT PROTEIN C"/>
    <property type="match status" value="1"/>
</dbReference>
<dbReference type="PROSITE" id="PS50978">
    <property type="entry name" value="NEAT"/>
    <property type="match status" value="1"/>
</dbReference>
<proteinExistence type="predicted"/>
<dbReference type="Proteomes" id="UP000198666">
    <property type="component" value="Unassembled WGS sequence"/>
</dbReference>
<feature type="chain" id="PRO_5011602803" evidence="9">
    <location>
        <begin position="28"/>
        <end position="251"/>
    </location>
</feature>
<dbReference type="InterPro" id="IPR037250">
    <property type="entry name" value="NEAT_dom_sf"/>
</dbReference>
<evidence type="ECO:0000256" key="9">
    <source>
        <dbReference type="SAM" id="SignalP"/>
    </source>
</evidence>
<comment type="subcellular location">
    <subcellularLocation>
        <location evidence="1">Secreted</location>
        <location evidence="1">Cell wall</location>
        <topology evidence="1">Peptidoglycan-anchor</topology>
    </subcellularLocation>
</comment>
<feature type="domain" description="NEAT" evidence="10">
    <location>
        <begin position="30"/>
        <end position="151"/>
    </location>
</feature>
<dbReference type="GO" id="GO:0030492">
    <property type="term" value="F:hemoglobin binding"/>
    <property type="evidence" value="ECO:0007669"/>
    <property type="project" value="InterPro"/>
</dbReference>
<dbReference type="InterPro" id="IPR006635">
    <property type="entry name" value="NEAT_dom"/>
</dbReference>
<evidence type="ECO:0000256" key="7">
    <source>
        <dbReference type="SAM" id="MobiDB-lite"/>
    </source>
</evidence>
<protein>
    <submittedName>
        <fullName evidence="11">Heme uptake protein IsdC</fullName>
    </submittedName>
</protein>
<dbReference type="AlphaFoldDB" id="A0A1G6LAR1"/>
<sequence length="251" mass="26893">MSRHKQIGIMLLALLISFVSFNTTASAAVPEDGAYTLDYTVIQGDNDSVSMANDYWDKPARLDVEDGKMQIQMTVNHSSWVTEFKVPSGSGFADTTVVSEDTSSDTRVTEFSVADLTSPLESKIHVTVPDINYDHDYTIRFRFDEASLTSTGGAETSAAAEGNASGSTTTSAGNGGDTEEITTSGERDDKETDTEAAAQKNQKDGQNGENIENPQTSDNTSLVIWGIVALAALGLFIGFKYVTSKTRGSEN</sequence>
<evidence type="ECO:0000256" key="4">
    <source>
        <dbReference type="ARBA" id="ARBA00022729"/>
    </source>
</evidence>
<dbReference type="NCBIfam" id="TIGR03656">
    <property type="entry name" value="IsdC"/>
    <property type="match status" value="1"/>
</dbReference>
<dbReference type="GO" id="GO:0009274">
    <property type="term" value="C:peptidoglycan-based cell wall"/>
    <property type="evidence" value="ECO:0007669"/>
    <property type="project" value="InterPro"/>
</dbReference>
<organism evidence="11 12">
    <name type="scientific">Terribacillus halophilus</name>
    <dbReference type="NCBI Taxonomy" id="361279"/>
    <lineage>
        <taxon>Bacteria</taxon>
        <taxon>Bacillati</taxon>
        <taxon>Bacillota</taxon>
        <taxon>Bacilli</taxon>
        <taxon>Bacillales</taxon>
        <taxon>Bacillaceae</taxon>
        <taxon>Terribacillus</taxon>
    </lineage>
</organism>
<evidence type="ECO:0000256" key="8">
    <source>
        <dbReference type="SAM" id="Phobius"/>
    </source>
</evidence>
<evidence type="ECO:0000256" key="2">
    <source>
        <dbReference type="ARBA" id="ARBA00022512"/>
    </source>
</evidence>
<dbReference type="GO" id="GO:0015886">
    <property type="term" value="P:heme transport"/>
    <property type="evidence" value="ECO:0007669"/>
    <property type="project" value="InterPro"/>
</dbReference>
<keyword evidence="8" id="KW-0812">Transmembrane</keyword>
<reference evidence="12" key="1">
    <citation type="submission" date="2016-10" db="EMBL/GenBank/DDBJ databases">
        <authorList>
            <person name="Varghese N."/>
            <person name="Submissions S."/>
        </authorList>
    </citation>
    <scope>NUCLEOTIDE SEQUENCE [LARGE SCALE GENOMIC DNA]</scope>
    <source>
        <strain evidence="12">DSM 21620</strain>
    </source>
</reference>
<evidence type="ECO:0000256" key="5">
    <source>
        <dbReference type="ARBA" id="ARBA00023004"/>
    </source>
</evidence>
<dbReference type="Pfam" id="PF05031">
    <property type="entry name" value="NEAT"/>
    <property type="match status" value="1"/>
</dbReference>
<accession>A0A1G6LAR1</accession>
<name>A0A1G6LAR1_9BACI</name>
<evidence type="ECO:0000256" key="1">
    <source>
        <dbReference type="ARBA" id="ARBA00004168"/>
    </source>
</evidence>
<dbReference type="InterPro" id="IPR050436">
    <property type="entry name" value="IsdA"/>
</dbReference>
<dbReference type="InterPro" id="IPR019909">
    <property type="entry name" value="Haem_uptake_protein_IsdC"/>
</dbReference>
<evidence type="ECO:0000313" key="11">
    <source>
        <dbReference type="EMBL" id="SDC40223.1"/>
    </source>
</evidence>
<feature type="transmembrane region" description="Helical" evidence="8">
    <location>
        <begin position="222"/>
        <end position="242"/>
    </location>
</feature>
<keyword evidence="8" id="KW-0472">Membrane</keyword>
<keyword evidence="12" id="KW-1185">Reference proteome</keyword>
<keyword evidence="8" id="KW-1133">Transmembrane helix</keyword>
<keyword evidence="6" id="KW-0572">Peptidoglycan-anchor</keyword>